<proteinExistence type="predicted"/>
<name>A0A645AFD6_9ZZZZ</name>
<accession>A0A645AFD6</accession>
<dbReference type="AlphaFoldDB" id="A0A645AFD6"/>
<sequence>MRGEKARLVAEFFFKILVIPYRIVGDIDDDEHRVGEVGRDAVKLLALSQPFLLHHQFAVFLCVEFIDIDDEKRGTEDDHADDHISEVQYPVFLSIHHGGVNDVEKIPSVDAQRLIDGIAPVAAERIPEHAAMFRFKIFHKAFKGVYTVQPAVPQQLQKIIHVFCAGEHLVVEKKVAVVRADDDAPVFVDDEAVAADVKDVYLRDRLEAGEVITAEEDAVHTVAVYYRHGDDKPGFFRYEPGIHLFDDCLVKHALLKIIPAADVDAVAGGKIAPAVPAEDAHVEEVGGILHHFQARYDLFQVADFADLNADVVGKRRQHPDLPLYRDIEKHDLLLGRVHKRREGVFLRQPRYRGAED</sequence>
<reference evidence="1" key="1">
    <citation type="submission" date="2019-08" db="EMBL/GenBank/DDBJ databases">
        <authorList>
            <person name="Kucharzyk K."/>
            <person name="Murdoch R.W."/>
            <person name="Higgins S."/>
            <person name="Loffler F."/>
        </authorList>
    </citation>
    <scope>NUCLEOTIDE SEQUENCE</scope>
</reference>
<protein>
    <submittedName>
        <fullName evidence="1">Uncharacterized protein</fullName>
    </submittedName>
</protein>
<organism evidence="1">
    <name type="scientific">bioreactor metagenome</name>
    <dbReference type="NCBI Taxonomy" id="1076179"/>
    <lineage>
        <taxon>unclassified sequences</taxon>
        <taxon>metagenomes</taxon>
        <taxon>ecological metagenomes</taxon>
    </lineage>
</organism>
<evidence type="ECO:0000313" key="1">
    <source>
        <dbReference type="EMBL" id="MPM51666.1"/>
    </source>
</evidence>
<gene>
    <name evidence="1" type="ORF">SDC9_98417</name>
</gene>
<dbReference type="EMBL" id="VSSQ01013516">
    <property type="protein sequence ID" value="MPM51666.1"/>
    <property type="molecule type" value="Genomic_DNA"/>
</dbReference>
<comment type="caution">
    <text evidence="1">The sequence shown here is derived from an EMBL/GenBank/DDBJ whole genome shotgun (WGS) entry which is preliminary data.</text>
</comment>